<feature type="domain" description="LysM" evidence="2">
    <location>
        <begin position="108"/>
        <end position="152"/>
    </location>
</feature>
<reference evidence="3 4" key="1">
    <citation type="journal article" date="2011" name="J. Bacteriol.">
        <title>Genome sequence of the verrucomicrobium Opitutus terrae PB90-1, an abundant inhabitant of rice paddy soil ecosystems.</title>
        <authorList>
            <person name="van Passel M.W."/>
            <person name="Kant R."/>
            <person name="Palva A."/>
            <person name="Copeland A."/>
            <person name="Lucas S."/>
            <person name="Lapidus A."/>
            <person name="Glavina del Rio T."/>
            <person name="Pitluck S."/>
            <person name="Goltsman E."/>
            <person name="Clum A."/>
            <person name="Sun H."/>
            <person name="Schmutz J."/>
            <person name="Larimer F.W."/>
            <person name="Land M.L."/>
            <person name="Hauser L."/>
            <person name="Kyrpides N."/>
            <person name="Mikhailova N."/>
            <person name="Richardson P.P."/>
            <person name="Janssen P.H."/>
            <person name="de Vos W.M."/>
            <person name="Smidt H."/>
        </authorList>
    </citation>
    <scope>NUCLEOTIDE SEQUENCE [LARGE SCALE GENOMIC DNA]</scope>
    <source>
        <strain evidence="4">DSM 11246 / JCM 15787 / PB90-1</strain>
    </source>
</reference>
<dbReference type="Pfam" id="PF01476">
    <property type="entry name" value="LysM"/>
    <property type="match status" value="2"/>
</dbReference>
<dbReference type="SUPFAM" id="SSF54106">
    <property type="entry name" value="LysM domain"/>
    <property type="match status" value="2"/>
</dbReference>
<dbReference type="Gene3D" id="3.10.350.10">
    <property type="entry name" value="LysM domain"/>
    <property type="match status" value="2"/>
</dbReference>
<evidence type="ECO:0000313" key="3">
    <source>
        <dbReference type="EMBL" id="ACB75915.1"/>
    </source>
</evidence>
<organism evidence="3 4">
    <name type="scientific">Opitutus terrae (strain DSM 11246 / JCM 15787 / PB90-1)</name>
    <dbReference type="NCBI Taxonomy" id="452637"/>
    <lineage>
        <taxon>Bacteria</taxon>
        <taxon>Pseudomonadati</taxon>
        <taxon>Verrucomicrobiota</taxon>
        <taxon>Opitutia</taxon>
        <taxon>Opitutales</taxon>
        <taxon>Opitutaceae</taxon>
        <taxon>Opitutus</taxon>
    </lineage>
</organism>
<proteinExistence type="predicted"/>
<evidence type="ECO:0000256" key="1">
    <source>
        <dbReference type="SAM" id="MobiDB-lite"/>
    </source>
</evidence>
<dbReference type="SMART" id="SM00257">
    <property type="entry name" value="LysM"/>
    <property type="match status" value="2"/>
</dbReference>
<protein>
    <submittedName>
        <fullName evidence="3">Peptidoglycan-binding LysM</fullName>
    </submittedName>
</protein>
<dbReference type="PROSITE" id="PS51782">
    <property type="entry name" value="LYSM"/>
    <property type="match status" value="2"/>
</dbReference>
<dbReference type="HOGENOM" id="CLU_920824_0_0_0"/>
<sequence>MKILKIFGVVVGVHVFALILIFANPGCSSAKRPTRDASETVIASGGDTSAMVAPVAATSESPVSLAPPPSFDPNAPATAVVRFTPTRPGTPTAAALEAAPVADVTPATTYTVVRGDSLWTIAKKHHSSVGEIAAANNLRTSATVRVGQKLIIPAKSVAGSAQFQPAESTPVVAATPTAPRASGEAVKHIVRPGETLGAIARKYQVKVGDIATANAISDPARIRPGMELTIPGWQAPTSRATRATPSTATSRPAAQEPTATPATQPATTESVPTIVIPAPEQDLDAGLRDKQGDAPVIPVEEK</sequence>
<dbReference type="InterPro" id="IPR036779">
    <property type="entry name" value="LysM_dom_sf"/>
</dbReference>
<dbReference type="Proteomes" id="UP000007013">
    <property type="component" value="Chromosome"/>
</dbReference>
<dbReference type="KEGG" id="ote:Oter_2634"/>
<dbReference type="AlphaFoldDB" id="B1ZU34"/>
<dbReference type="GO" id="GO:0008932">
    <property type="term" value="F:lytic endotransglycosylase activity"/>
    <property type="evidence" value="ECO:0007669"/>
    <property type="project" value="TreeGrafter"/>
</dbReference>
<dbReference type="EMBL" id="CP001032">
    <property type="protein sequence ID" value="ACB75915.1"/>
    <property type="molecule type" value="Genomic_DNA"/>
</dbReference>
<feature type="domain" description="LysM" evidence="2">
    <location>
        <begin position="186"/>
        <end position="230"/>
    </location>
</feature>
<name>B1ZU34_OPITP</name>
<dbReference type="InterPro" id="IPR018392">
    <property type="entry name" value="LysM"/>
</dbReference>
<feature type="region of interest" description="Disordered" evidence="1">
    <location>
        <begin position="230"/>
        <end position="302"/>
    </location>
</feature>
<evidence type="ECO:0000313" key="4">
    <source>
        <dbReference type="Proteomes" id="UP000007013"/>
    </source>
</evidence>
<dbReference type="CDD" id="cd00118">
    <property type="entry name" value="LysM"/>
    <property type="match status" value="2"/>
</dbReference>
<dbReference type="eggNOG" id="COG1388">
    <property type="taxonomic scope" value="Bacteria"/>
</dbReference>
<dbReference type="STRING" id="452637.Oter_2634"/>
<evidence type="ECO:0000259" key="2">
    <source>
        <dbReference type="PROSITE" id="PS51782"/>
    </source>
</evidence>
<dbReference type="PANTHER" id="PTHR33734">
    <property type="entry name" value="LYSM DOMAIN-CONTAINING GPI-ANCHORED PROTEIN 2"/>
    <property type="match status" value="1"/>
</dbReference>
<accession>B1ZU34</accession>
<keyword evidence="4" id="KW-1185">Reference proteome</keyword>
<dbReference type="OrthoDB" id="9815002at2"/>
<gene>
    <name evidence="3" type="ordered locus">Oter_2634</name>
</gene>
<dbReference type="RefSeq" id="WP_012375450.1">
    <property type="nucleotide sequence ID" value="NC_010571.1"/>
</dbReference>
<dbReference type="PANTHER" id="PTHR33734:SF22">
    <property type="entry name" value="MEMBRANE-BOUND LYTIC MUREIN TRANSGLYCOSYLASE D"/>
    <property type="match status" value="1"/>
</dbReference>
<feature type="compositionally biased region" description="Low complexity" evidence="1">
    <location>
        <begin position="235"/>
        <end position="269"/>
    </location>
</feature>